<dbReference type="InterPro" id="IPR002347">
    <property type="entry name" value="SDR_fam"/>
</dbReference>
<reference evidence="2 3" key="1">
    <citation type="submission" date="2014-06" db="EMBL/GenBank/DDBJ databases">
        <title>Functional and comparative genomic analyses of the Drosophila gut microbiota identify candidate symbiosis factors.</title>
        <authorList>
            <person name="Newell P.D."/>
            <person name="Chaston J.M."/>
            <person name="Douglas A.E."/>
        </authorList>
    </citation>
    <scope>NUCLEOTIDE SEQUENCE [LARGE SCALE GENOMIC DNA]</scope>
    <source>
        <strain evidence="2 3">DmCS_006</strain>
    </source>
</reference>
<dbReference type="PATRIC" id="fig|104102.7.peg.964"/>
<sequence>MGTTQKVIMVSGAARGMGAAIAKKFYDEGWCVSLGIRRSQIPAWATDKERVLIGHYDALDTTTEASWVESTISHFGHINAVVANAGIGIWKNIIDISEREMDDLLDVHIKSPRRLVKAAWEQLVACGSGRVVMIGSLSSKRVYDSDSGPYAVSKFATLALAHSIRHTGFEYGIRATVICPGFVKTDMVEGMMPELNMTPPEEIARVAHFLVTSPNEVSISEIPVNCRAEESY</sequence>
<protein>
    <submittedName>
        <fullName evidence="2">Agropine synthesis reductase</fullName>
    </submittedName>
</protein>
<comment type="caution">
    <text evidence="2">The sequence shown here is derived from an EMBL/GenBank/DDBJ whole genome shotgun (WGS) entry which is preliminary data.</text>
</comment>
<organism evidence="2 3">
    <name type="scientific">Acetobacter tropicalis</name>
    <dbReference type="NCBI Taxonomy" id="104102"/>
    <lineage>
        <taxon>Bacteria</taxon>
        <taxon>Pseudomonadati</taxon>
        <taxon>Pseudomonadota</taxon>
        <taxon>Alphaproteobacteria</taxon>
        <taxon>Acetobacterales</taxon>
        <taxon>Acetobacteraceae</taxon>
        <taxon>Acetobacter</taxon>
    </lineage>
</organism>
<dbReference type="Gene3D" id="3.40.50.720">
    <property type="entry name" value="NAD(P)-binding Rossmann-like Domain"/>
    <property type="match status" value="1"/>
</dbReference>
<dbReference type="Pfam" id="PF00106">
    <property type="entry name" value="adh_short"/>
    <property type="match status" value="1"/>
</dbReference>
<evidence type="ECO:0000313" key="2">
    <source>
        <dbReference type="EMBL" id="KGB24892.1"/>
    </source>
</evidence>
<dbReference type="PANTHER" id="PTHR42760">
    <property type="entry name" value="SHORT-CHAIN DEHYDROGENASES/REDUCTASES FAMILY MEMBER"/>
    <property type="match status" value="1"/>
</dbReference>
<gene>
    <name evidence="2" type="ORF">AtDm6_0971</name>
</gene>
<keyword evidence="3" id="KW-1185">Reference proteome</keyword>
<dbReference type="GeneID" id="89479162"/>
<dbReference type="PROSITE" id="PS00061">
    <property type="entry name" value="ADH_SHORT"/>
    <property type="match status" value="1"/>
</dbReference>
<dbReference type="PRINTS" id="PR00081">
    <property type="entry name" value="GDHRDH"/>
</dbReference>
<dbReference type="Proteomes" id="UP000029448">
    <property type="component" value="Unassembled WGS sequence"/>
</dbReference>
<dbReference type="InterPro" id="IPR020904">
    <property type="entry name" value="Sc_DH/Rdtase_CS"/>
</dbReference>
<dbReference type="AlphaFoldDB" id="A0A094YU10"/>
<dbReference type="InterPro" id="IPR036291">
    <property type="entry name" value="NAD(P)-bd_dom_sf"/>
</dbReference>
<dbReference type="GO" id="GO:0016616">
    <property type="term" value="F:oxidoreductase activity, acting on the CH-OH group of donors, NAD or NADP as acceptor"/>
    <property type="evidence" value="ECO:0007669"/>
    <property type="project" value="TreeGrafter"/>
</dbReference>
<evidence type="ECO:0000313" key="3">
    <source>
        <dbReference type="Proteomes" id="UP000029448"/>
    </source>
</evidence>
<comment type="similarity">
    <text evidence="1">Belongs to the short-chain dehydrogenases/reductases (SDR) family.</text>
</comment>
<accession>A0A094YU10</accession>
<proteinExistence type="inferred from homology"/>
<name>A0A094YU10_9PROT</name>
<dbReference type="RefSeq" id="WP_035378580.1">
    <property type="nucleotide sequence ID" value="NZ_JACAOJ010000046.1"/>
</dbReference>
<evidence type="ECO:0000256" key="1">
    <source>
        <dbReference type="ARBA" id="ARBA00006484"/>
    </source>
</evidence>
<dbReference type="STRING" id="104102.AtDm6_0971"/>
<dbReference type="EMBL" id="JOKM01000025">
    <property type="protein sequence ID" value="KGB24892.1"/>
    <property type="molecule type" value="Genomic_DNA"/>
</dbReference>
<dbReference type="SUPFAM" id="SSF51735">
    <property type="entry name" value="NAD(P)-binding Rossmann-fold domains"/>
    <property type="match status" value="1"/>
</dbReference>